<accession>A0A8H5LGI3</accession>
<sequence>MFSALRKILTPQHTPVNTPSELLTEDSPQSYTEPLSPMSPLTTVTAQMAKLRLQSPNLVNEPLEDEGAMPGSFLFNEAAPSDSSPSMDALETLLTAAVLTDGPTDESHHHRLFSSAAECYEDSGPNFPSSPQPLDVTTALQSLAALTKTPSVSPARQAGGRRFTSKAIVSPSKPSLPPSSPSSGKIEKEESRALDRLSTEFKAYQTELLDGHFAALSTELQCQKLDRISKWLNDGLVAIENYEERMKYRKSKAKQATTKEDIVQEKRDRIRERLRALNAQVCVLYAPLIPESPIDVIADSLYDTAFIQMDPLNQILILLAVICNLIIGLSVDQSNFLIHTTILCIHLGMSTCGSPASTLKDQLSSSQNKIIADMPKNLTDALRRFDVDGRFDFYAICPSCSFSNKAHPLKGKKTFYDFPPTCHNDVVGEKGVSRCGTNLLKTRRDGSIQPIKPYLVSSLSDYLARCLADATFVEQSKQATDSAFRAIVSGKVNSTTDNVFDAAFIKDFKGPDGTLFVNRGNKIRLVFSMHVDFFNPNRVTQRGAHDSIGVISCANLALDLSIRYRPEFMYMTVIPGPNEPSYDELDHYIRPVIEQFVLTWRPGLKISRTADSRNGSVVEAGILISVNDLPAARKVAGLQGHGSSLICSVCDIYGKDRILSTDYDHWTRRNVDELRKWAWAYKNATTLAERQLIFDTHSVRWSSFWLLEYWDPTRMLVIDAMHCILEGLVHYHSRHVLRLDASAAKLTSDGLKIAFDWPWIPYSPEAVGPNSLLQEKHIPAVAKIQETLCLSLSGKNALSMDKLWTRLNNQSTKGALEFVARSLEVPEKMENVDNAICSLYIDRAKTKSKRKAKDQLAFPYDQPATTKHHLIALLLNWRLKQPHCSDAYIIPTGTPETLAHVQKVIQETIKPAYINSVPRNFGEAKAGSLKADEWRTLSTLYLPIALITLWGDNGGLPPLADESEAGHLLKALHHTMALFQATIIACRYVMTEDRARAYREYMKIWTGGLQVLFPHVRGGVPRPNIHAAAHIYDFLLLFGPVVSWWCFPFERLIGVLQKVNTNNHRGGEMESTIVKTIARTANIRRWLRRPDCPDAIYTLKSLFDKCFVPVNKTDDLNEFVERKGARRAYLAHDGGNLSPFETHPGNATIIYRPSPSESPVAGQIQSIENVYSRDGLNTGVRLHVRRHNPLSKALYDPFLQFPHFNAKTYSTTLRVAEDIIELDDIVAHAARYDYSYGRSVLVSLSKQ</sequence>
<feature type="compositionally biased region" description="Polar residues" evidence="1">
    <location>
        <begin position="11"/>
        <end position="39"/>
    </location>
</feature>
<dbReference type="PANTHER" id="PTHR46579:SF1">
    <property type="entry name" value="F5_8 TYPE C DOMAIN-CONTAINING PROTEIN"/>
    <property type="match status" value="1"/>
</dbReference>
<comment type="caution">
    <text evidence="2">The sequence shown here is derived from an EMBL/GenBank/DDBJ whole genome shotgun (WGS) entry which is preliminary data.</text>
</comment>
<dbReference type="OrthoDB" id="3247418at2759"/>
<feature type="region of interest" description="Disordered" evidence="1">
    <location>
        <begin position="148"/>
        <end position="190"/>
    </location>
</feature>
<feature type="region of interest" description="Disordered" evidence="1">
    <location>
        <begin position="8"/>
        <end position="39"/>
    </location>
</feature>
<evidence type="ECO:0000256" key="1">
    <source>
        <dbReference type="SAM" id="MobiDB-lite"/>
    </source>
</evidence>
<evidence type="ECO:0000313" key="2">
    <source>
        <dbReference type="EMBL" id="KAF5356512.1"/>
    </source>
</evidence>
<gene>
    <name evidence="2" type="ORF">D9757_013529</name>
</gene>
<dbReference type="EMBL" id="JAACJN010000244">
    <property type="protein sequence ID" value="KAF5356512.1"/>
    <property type="molecule type" value="Genomic_DNA"/>
</dbReference>
<proteinExistence type="predicted"/>
<reference evidence="2 3" key="1">
    <citation type="journal article" date="2020" name="ISME J.">
        <title>Uncovering the hidden diversity of litter-decomposition mechanisms in mushroom-forming fungi.</title>
        <authorList>
            <person name="Floudas D."/>
            <person name="Bentzer J."/>
            <person name="Ahren D."/>
            <person name="Johansson T."/>
            <person name="Persson P."/>
            <person name="Tunlid A."/>
        </authorList>
    </citation>
    <scope>NUCLEOTIDE SEQUENCE [LARGE SCALE GENOMIC DNA]</scope>
    <source>
        <strain evidence="2 3">CBS 406.79</strain>
    </source>
</reference>
<keyword evidence="3" id="KW-1185">Reference proteome</keyword>
<dbReference type="Pfam" id="PF02992">
    <property type="entry name" value="Transposase_21"/>
    <property type="match status" value="1"/>
</dbReference>
<dbReference type="Proteomes" id="UP000518752">
    <property type="component" value="Unassembled WGS sequence"/>
</dbReference>
<name>A0A8H5LGI3_9AGAR</name>
<evidence type="ECO:0000313" key="3">
    <source>
        <dbReference type="Proteomes" id="UP000518752"/>
    </source>
</evidence>
<dbReference type="AlphaFoldDB" id="A0A8H5LGI3"/>
<protein>
    <submittedName>
        <fullName evidence="2">Uncharacterized protein</fullName>
    </submittedName>
</protein>
<dbReference type="PANTHER" id="PTHR46579">
    <property type="entry name" value="F5/8 TYPE C DOMAIN-CONTAINING PROTEIN-RELATED"/>
    <property type="match status" value="1"/>
</dbReference>
<organism evidence="2 3">
    <name type="scientific">Collybiopsis confluens</name>
    <dbReference type="NCBI Taxonomy" id="2823264"/>
    <lineage>
        <taxon>Eukaryota</taxon>
        <taxon>Fungi</taxon>
        <taxon>Dikarya</taxon>
        <taxon>Basidiomycota</taxon>
        <taxon>Agaricomycotina</taxon>
        <taxon>Agaricomycetes</taxon>
        <taxon>Agaricomycetidae</taxon>
        <taxon>Agaricales</taxon>
        <taxon>Marasmiineae</taxon>
        <taxon>Omphalotaceae</taxon>
        <taxon>Collybiopsis</taxon>
    </lineage>
</organism>
<dbReference type="InterPro" id="IPR004242">
    <property type="entry name" value="Transposase_21"/>
</dbReference>